<dbReference type="SUPFAM" id="SSF55729">
    <property type="entry name" value="Acyl-CoA N-acyltransferases (Nat)"/>
    <property type="match status" value="1"/>
</dbReference>
<dbReference type="PROSITE" id="PS51186">
    <property type="entry name" value="GNAT"/>
    <property type="match status" value="1"/>
</dbReference>
<name>A0ABY5T162_9SPHN</name>
<evidence type="ECO:0000256" key="2">
    <source>
        <dbReference type="ARBA" id="ARBA00023315"/>
    </source>
</evidence>
<dbReference type="PANTHER" id="PTHR43877">
    <property type="entry name" value="AMINOALKYLPHOSPHONATE N-ACETYLTRANSFERASE-RELATED-RELATED"/>
    <property type="match status" value="1"/>
</dbReference>
<gene>
    <name evidence="4" type="ORF">L1F33_04690</name>
</gene>
<keyword evidence="5" id="KW-1185">Reference proteome</keyword>
<keyword evidence="1" id="KW-0808">Transferase</keyword>
<dbReference type="Gene3D" id="3.40.630.30">
    <property type="match status" value="1"/>
</dbReference>
<evidence type="ECO:0000256" key="1">
    <source>
        <dbReference type="ARBA" id="ARBA00022679"/>
    </source>
</evidence>
<dbReference type="PANTHER" id="PTHR43877:SF2">
    <property type="entry name" value="AMINOALKYLPHOSPHONATE N-ACETYLTRANSFERASE-RELATED"/>
    <property type="match status" value="1"/>
</dbReference>
<dbReference type="Proteomes" id="UP001065265">
    <property type="component" value="Chromosome"/>
</dbReference>
<proteinExistence type="predicted"/>
<dbReference type="CDD" id="cd04301">
    <property type="entry name" value="NAT_SF"/>
    <property type="match status" value="1"/>
</dbReference>
<organism evidence="4 5">
    <name type="scientific">Qipengyuania spongiae</name>
    <dbReference type="NCBI Taxonomy" id="2909673"/>
    <lineage>
        <taxon>Bacteria</taxon>
        <taxon>Pseudomonadati</taxon>
        <taxon>Pseudomonadota</taxon>
        <taxon>Alphaproteobacteria</taxon>
        <taxon>Sphingomonadales</taxon>
        <taxon>Erythrobacteraceae</taxon>
        <taxon>Qipengyuania</taxon>
    </lineage>
</organism>
<keyword evidence="2" id="KW-0012">Acyltransferase</keyword>
<evidence type="ECO:0000313" key="5">
    <source>
        <dbReference type="Proteomes" id="UP001065265"/>
    </source>
</evidence>
<evidence type="ECO:0000313" key="4">
    <source>
        <dbReference type="EMBL" id="UVI40244.1"/>
    </source>
</evidence>
<evidence type="ECO:0000259" key="3">
    <source>
        <dbReference type="PROSITE" id="PS51186"/>
    </source>
</evidence>
<dbReference type="RefSeq" id="WP_265560331.1">
    <property type="nucleotide sequence ID" value="NZ_CP092471.1"/>
</dbReference>
<dbReference type="InterPro" id="IPR016181">
    <property type="entry name" value="Acyl_CoA_acyltransferase"/>
</dbReference>
<sequence length="169" mass="18931">MGDGSKIRPLRLDDAVHYRELRLLALRLHPESFGSSFEEETLLKNDVFAERLKDGGVFGIWSGKELVACAGLALREKTKLRHKGHLWGMFVRPEARGCGIGKRLLRQVLTHSRTCCEEVLLTVVADNKAAHRLYAAAGFVEYGREPRAIKIGSDYFDELLMRLPLGGPT</sequence>
<protein>
    <submittedName>
        <fullName evidence="4">GNAT family N-acetyltransferase</fullName>
    </submittedName>
</protein>
<dbReference type="EMBL" id="CP092471">
    <property type="protein sequence ID" value="UVI40244.1"/>
    <property type="molecule type" value="Genomic_DNA"/>
</dbReference>
<dbReference type="InterPro" id="IPR050832">
    <property type="entry name" value="Bact_Acetyltransf"/>
</dbReference>
<dbReference type="InterPro" id="IPR000182">
    <property type="entry name" value="GNAT_dom"/>
</dbReference>
<reference evidence="4" key="1">
    <citation type="submission" date="2022-02" db="EMBL/GenBank/DDBJ databases">
        <title>Qipengyuania spongiae sp. nov., isolated from marine sponge.</title>
        <authorList>
            <person name="Li Z."/>
            <person name="Zhang M."/>
        </authorList>
    </citation>
    <scope>NUCLEOTIDE SEQUENCE</scope>
    <source>
        <strain evidence="4">PHS-Z21</strain>
    </source>
</reference>
<accession>A0ABY5T162</accession>
<dbReference type="Pfam" id="PF00583">
    <property type="entry name" value="Acetyltransf_1"/>
    <property type="match status" value="1"/>
</dbReference>
<feature type="domain" description="N-acetyltransferase" evidence="3">
    <location>
        <begin position="5"/>
        <end position="166"/>
    </location>
</feature>